<dbReference type="Gene3D" id="1.20.1260.10">
    <property type="match status" value="1"/>
</dbReference>
<feature type="domain" description="Ferritin-like" evidence="1">
    <location>
        <begin position="40"/>
        <end position="203"/>
    </location>
</feature>
<sequence>MVFWSNRRIARPELPRLRPRVAPTDLAKVDFTELVPEPVPFLGQAAYIQLEFFESLARSVATAPTLSAKEGLSRAAGGALRQHHALIAELRRLGAEPVEVMAPFAPAAERFRQASAGADWYELLLGIHVTSGMLDDYFSRLAEGLPGELATRVRAILAEDEASAGVLHDELFAAIEAEAEPGLADRLALWGRSLVGDTLLIARSALRASDSRDRGADVEPVFTELIAAHTRRMDALGLTA</sequence>
<proteinExistence type="predicted"/>
<dbReference type="InterPro" id="IPR059125">
    <property type="entry name" value="Ferritin_actino"/>
</dbReference>
<evidence type="ECO:0000313" key="3">
    <source>
        <dbReference type="Proteomes" id="UP000292935"/>
    </source>
</evidence>
<evidence type="ECO:0000259" key="1">
    <source>
        <dbReference type="Pfam" id="PF13794"/>
    </source>
</evidence>
<dbReference type="InterPro" id="IPR012347">
    <property type="entry name" value="Ferritin-like"/>
</dbReference>
<evidence type="ECO:0000313" key="2">
    <source>
        <dbReference type="EMBL" id="RXZ46632.1"/>
    </source>
</evidence>
<dbReference type="Pfam" id="PF13794">
    <property type="entry name" value="MiaE_2"/>
    <property type="match status" value="1"/>
</dbReference>
<keyword evidence="3" id="KW-1185">Reference proteome</keyword>
<protein>
    <recommendedName>
        <fullName evidence="1">Ferritin-like domain-containing protein</fullName>
    </recommendedName>
</protein>
<gene>
    <name evidence="2" type="ORF">ESP57_17325</name>
</gene>
<reference evidence="2 3" key="1">
    <citation type="submission" date="2019-01" db="EMBL/GenBank/DDBJ databases">
        <authorList>
            <person name="Li J."/>
        </authorList>
    </citation>
    <scope>NUCLEOTIDE SEQUENCE [LARGE SCALE GENOMIC DNA]</scope>
    <source>
        <strain evidence="2 3">CCUG 35506</strain>
    </source>
</reference>
<organism evidence="2 3">
    <name type="scientific">Agromyces fucosus</name>
    <dbReference type="NCBI Taxonomy" id="41985"/>
    <lineage>
        <taxon>Bacteria</taxon>
        <taxon>Bacillati</taxon>
        <taxon>Actinomycetota</taxon>
        <taxon>Actinomycetes</taxon>
        <taxon>Micrococcales</taxon>
        <taxon>Microbacteriaceae</taxon>
        <taxon>Agromyces</taxon>
    </lineage>
</organism>
<dbReference type="EMBL" id="SDPO01000004">
    <property type="protein sequence ID" value="RXZ46632.1"/>
    <property type="molecule type" value="Genomic_DNA"/>
</dbReference>
<dbReference type="OrthoDB" id="3728083at2"/>
<dbReference type="AlphaFoldDB" id="A0A4Q2JG83"/>
<dbReference type="RefSeq" id="WP_056014424.1">
    <property type="nucleotide sequence ID" value="NZ_SDPO01000004.1"/>
</dbReference>
<name>A0A4Q2JG83_9MICO</name>
<accession>A0A4Q2JG83</accession>
<comment type="caution">
    <text evidence="2">The sequence shown here is derived from an EMBL/GenBank/DDBJ whole genome shotgun (WGS) entry which is preliminary data.</text>
</comment>
<dbReference type="Proteomes" id="UP000292935">
    <property type="component" value="Unassembled WGS sequence"/>
</dbReference>